<reference evidence="2 3" key="1">
    <citation type="submission" date="2018-08" db="EMBL/GenBank/DDBJ databases">
        <title>Genome and evolution of the arbuscular mycorrhizal fungus Diversispora epigaea (formerly Glomus versiforme) and its bacterial endosymbionts.</title>
        <authorList>
            <person name="Sun X."/>
            <person name="Fei Z."/>
            <person name="Harrison M."/>
        </authorList>
    </citation>
    <scope>NUCLEOTIDE SEQUENCE [LARGE SCALE GENOMIC DNA]</scope>
    <source>
        <strain evidence="2 3">IT104</strain>
    </source>
</reference>
<dbReference type="OrthoDB" id="2142961at2759"/>
<organism evidence="2 3">
    <name type="scientific">Diversispora epigaea</name>
    <dbReference type="NCBI Taxonomy" id="1348612"/>
    <lineage>
        <taxon>Eukaryota</taxon>
        <taxon>Fungi</taxon>
        <taxon>Fungi incertae sedis</taxon>
        <taxon>Mucoromycota</taxon>
        <taxon>Glomeromycotina</taxon>
        <taxon>Glomeromycetes</taxon>
        <taxon>Diversisporales</taxon>
        <taxon>Diversisporaceae</taxon>
        <taxon>Diversispora</taxon>
    </lineage>
</organism>
<protein>
    <submittedName>
        <fullName evidence="2">Uncharacterized protein</fullName>
    </submittedName>
</protein>
<feature type="compositionally biased region" description="Polar residues" evidence="1">
    <location>
        <begin position="71"/>
        <end position="81"/>
    </location>
</feature>
<feature type="compositionally biased region" description="Low complexity" evidence="1">
    <location>
        <begin position="1"/>
        <end position="20"/>
    </location>
</feature>
<keyword evidence="3" id="KW-1185">Reference proteome</keyword>
<evidence type="ECO:0000313" key="2">
    <source>
        <dbReference type="EMBL" id="RHZ88603.1"/>
    </source>
</evidence>
<name>A0A397JUQ3_9GLOM</name>
<dbReference type="Proteomes" id="UP000266861">
    <property type="component" value="Unassembled WGS sequence"/>
</dbReference>
<comment type="caution">
    <text evidence="2">The sequence shown here is derived from an EMBL/GenBank/DDBJ whole genome shotgun (WGS) entry which is preliminary data.</text>
</comment>
<feature type="compositionally biased region" description="Low complexity" evidence="1">
    <location>
        <begin position="82"/>
        <end position="96"/>
    </location>
</feature>
<proteinExistence type="predicted"/>
<evidence type="ECO:0000256" key="1">
    <source>
        <dbReference type="SAM" id="MobiDB-lite"/>
    </source>
</evidence>
<feature type="compositionally biased region" description="Basic residues" evidence="1">
    <location>
        <begin position="51"/>
        <end position="63"/>
    </location>
</feature>
<feature type="compositionally biased region" description="Polar residues" evidence="1">
    <location>
        <begin position="98"/>
        <end position="114"/>
    </location>
</feature>
<gene>
    <name evidence="2" type="ORF">Glove_22g214</name>
</gene>
<feature type="region of interest" description="Disordered" evidence="1">
    <location>
        <begin position="1"/>
        <end position="114"/>
    </location>
</feature>
<dbReference type="EMBL" id="PQFF01000020">
    <property type="protein sequence ID" value="RHZ88603.1"/>
    <property type="molecule type" value="Genomic_DNA"/>
</dbReference>
<dbReference type="AlphaFoldDB" id="A0A397JUQ3"/>
<sequence>MNNFISSVPSSKPSFSAPVVQSRLEHHHLQQLLSKPQKLDTRQQQQQQQQHHQRSKSIKSKRGPSKDTPVVSVSPNDVSKASNISRSNNYSNNYNRVDSFNSSKLREPNSFNDV</sequence>
<evidence type="ECO:0000313" key="3">
    <source>
        <dbReference type="Proteomes" id="UP000266861"/>
    </source>
</evidence>
<accession>A0A397JUQ3</accession>